<reference evidence="1 2" key="1">
    <citation type="submission" date="2022-12" db="EMBL/GenBank/DDBJ databases">
        <title>Chromosome-level genome assembly of true bugs.</title>
        <authorList>
            <person name="Ma L."/>
            <person name="Li H."/>
        </authorList>
    </citation>
    <scope>NUCLEOTIDE SEQUENCE [LARGE SCALE GENOMIC DNA]</scope>
    <source>
        <strain evidence="1">Lab_2022b</strain>
    </source>
</reference>
<keyword evidence="2" id="KW-1185">Reference proteome</keyword>
<dbReference type="AlphaFoldDB" id="A0AAW1CUY9"/>
<protein>
    <submittedName>
        <fullName evidence="1">Uncharacterized protein</fullName>
    </submittedName>
</protein>
<dbReference type="EMBL" id="JAPXFL010000008">
    <property type="protein sequence ID" value="KAK9502663.1"/>
    <property type="molecule type" value="Genomic_DNA"/>
</dbReference>
<accession>A0AAW1CUY9</accession>
<sequence>MDSPVNKTPKKGRNLKKVVIAEVEKGDPGGDPRSCPFHFGLRTYFQNIVEPPEKEVIETVDYLEMNDFNEVINLSGNTGPHYPYRS</sequence>
<proteinExistence type="predicted"/>
<gene>
    <name evidence="1" type="ORF">O3M35_011388</name>
</gene>
<evidence type="ECO:0000313" key="1">
    <source>
        <dbReference type="EMBL" id="KAK9502663.1"/>
    </source>
</evidence>
<name>A0AAW1CUY9_9HEMI</name>
<organism evidence="1 2">
    <name type="scientific">Rhynocoris fuscipes</name>
    <dbReference type="NCBI Taxonomy" id="488301"/>
    <lineage>
        <taxon>Eukaryota</taxon>
        <taxon>Metazoa</taxon>
        <taxon>Ecdysozoa</taxon>
        <taxon>Arthropoda</taxon>
        <taxon>Hexapoda</taxon>
        <taxon>Insecta</taxon>
        <taxon>Pterygota</taxon>
        <taxon>Neoptera</taxon>
        <taxon>Paraneoptera</taxon>
        <taxon>Hemiptera</taxon>
        <taxon>Heteroptera</taxon>
        <taxon>Panheteroptera</taxon>
        <taxon>Cimicomorpha</taxon>
        <taxon>Reduviidae</taxon>
        <taxon>Harpactorinae</taxon>
        <taxon>Harpactorini</taxon>
        <taxon>Rhynocoris</taxon>
    </lineage>
</organism>
<dbReference type="Proteomes" id="UP001461498">
    <property type="component" value="Unassembled WGS sequence"/>
</dbReference>
<evidence type="ECO:0000313" key="2">
    <source>
        <dbReference type="Proteomes" id="UP001461498"/>
    </source>
</evidence>
<comment type="caution">
    <text evidence="1">The sequence shown here is derived from an EMBL/GenBank/DDBJ whole genome shotgun (WGS) entry which is preliminary data.</text>
</comment>